<dbReference type="InterPro" id="IPR017946">
    <property type="entry name" value="PLC-like_Pdiesterase_TIM-brl"/>
</dbReference>
<dbReference type="GO" id="GO:0006629">
    <property type="term" value="P:lipid metabolic process"/>
    <property type="evidence" value="ECO:0007669"/>
    <property type="project" value="InterPro"/>
</dbReference>
<evidence type="ECO:0000313" key="4">
    <source>
        <dbReference type="Proteomes" id="UP000053820"/>
    </source>
</evidence>
<organism evidence="3 4">
    <name type="scientific">Hydnomerulius pinastri MD-312</name>
    <dbReference type="NCBI Taxonomy" id="994086"/>
    <lineage>
        <taxon>Eukaryota</taxon>
        <taxon>Fungi</taxon>
        <taxon>Dikarya</taxon>
        <taxon>Basidiomycota</taxon>
        <taxon>Agaricomycotina</taxon>
        <taxon>Agaricomycetes</taxon>
        <taxon>Agaricomycetidae</taxon>
        <taxon>Boletales</taxon>
        <taxon>Boletales incertae sedis</taxon>
        <taxon>Leucogyrophana</taxon>
    </lineage>
</organism>
<evidence type="ECO:0000256" key="1">
    <source>
        <dbReference type="SAM" id="MobiDB-lite"/>
    </source>
</evidence>
<proteinExistence type="predicted"/>
<dbReference type="Proteomes" id="UP000053820">
    <property type="component" value="Unassembled WGS sequence"/>
</dbReference>
<dbReference type="AlphaFoldDB" id="A0A0C9VHB4"/>
<feature type="region of interest" description="Disordered" evidence="1">
    <location>
        <begin position="320"/>
        <end position="349"/>
    </location>
</feature>
<dbReference type="Pfam" id="PF26146">
    <property type="entry name" value="PI-PLC_X"/>
    <property type="match status" value="1"/>
</dbReference>
<accession>A0A0C9VHB4</accession>
<dbReference type="GO" id="GO:0008081">
    <property type="term" value="F:phosphoric diester hydrolase activity"/>
    <property type="evidence" value="ECO:0007669"/>
    <property type="project" value="InterPro"/>
</dbReference>
<name>A0A0C9VHB4_9AGAM</name>
<keyword evidence="2" id="KW-0732">Signal</keyword>
<keyword evidence="4" id="KW-1185">Reference proteome</keyword>
<gene>
    <name evidence="3" type="ORF">HYDPIDRAFT_27761</name>
</gene>
<dbReference type="EMBL" id="KN839844">
    <property type="protein sequence ID" value="KIJ65029.1"/>
    <property type="molecule type" value="Genomic_DNA"/>
</dbReference>
<dbReference type="Gene3D" id="3.20.20.190">
    <property type="entry name" value="Phosphatidylinositol (PI) phosphodiesterase"/>
    <property type="match status" value="1"/>
</dbReference>
<dbReference type="SUPFAM" id="SSF51695">
    <property type="entry name" value="PLC-like phosphodiesterases"/>
    <property type="match status" value="1"/>
</dbReference>
<dbReference type="HOGENOM" id="CLU_037358_2_0_1"/>
<protein>
    <recommendedName>
        <fullName evidence="5">PLC-like phosphodiesterase</fullName>
    </recommendedName>
</protein>
<dbReference type="PANTHER" id="PTHR13593">
    <property type="match status" value="1"/>
</dbReference>
<reference evidence="3 4" key="1">
    <citation type="submission" date="2014-04" db="EMBL/GenBank/DDBJ databases">
        <title>Evolutionary Origins and Diversification of the Mycorrhizal Mutualists.</title>
        <authorList>
            <consortium name="DOE Joint Genome Institute"/>
            <consortium name="Mycorrhizal Genomics Consortium"/>
            <person name="Kohler A."/>
            <person name="Kuo A."/>
            <person name="Nagy L.G."/>
            <person name="Floudas D."/>
            <person name="Copeland A."/>
            <person name="Barry K.W."/>
            <person name="Cichocki N."/>
            <person name="Veneault-Fourrey C."/>
            <person name="LaButti K."/>
            <person name="Lindquist E.A."/>
            <person name="Lipzen A."/>
            <person name="Lundell T."/>
            <person name="Morin E."/>
            <person name="Murat C."/>
            <person name="Riley R."/>
            <person name="Ohm R."/>
            <person name="Sun H."/>
            <person name="Tunlid A."/>
            <person name="Henrissat B."/>
            <person name="Grigoriev I.V."/>
            <person name="Hibbett D.S."/>
            <person name="Martin F."/>
        </authorList>
    </citation>
    <scope>NUCLEOTIDE SEQUENCE [LARGE SCALE GENOMIC DNA]</scope>
    <source>
        <strain evidence="3 4">MD-312</strain>
    </source>
</reference>
<feature type="compositionally biased region" description="Low complexity" evidence="1">
    <location>
        <begin position="325"/>
        <end position="348"/>
    </location>
</feature>
<feature type="signal peptide" evidence="2">
    <location>
        <begin position="1"/>
        <end position="30"/>
    </location>
</feature>
<feature type="chain" id="PRO_5002205447" description="PLC-like phosphodiesterase" evidence="2">
    <location>
        <begin position="31"/>
        <end position="374"/>
    </location>
</feature>
<evidence type="ECO:0000313" key="3">
    <source>
        <dbReference type="EMBL" id="KIJ65029.1"/>
    </source>
</evidence>
<dbReference type="InterPro" id="IPR051057">
    <property type="entry name" value="PI-PLC_domain"/>
</dbReference>
<dbReference type="PANTHER" id="PTHR13593:SF140">
    <property type="entry name" value="PLC-LIKE PHOSPHODIESTERASE"/>
    <property type="match status" value="1"/>
</dbReference>
<evidence type="ECO:0008006" key="5">
    <source>
        <dbReference type="Google" id="ProtNLM"/>
    </source>
</evidence>
<evidence type="ECO:0000256" key="2">
    <source>
        <dbReference type="SAM" id="SignalP"/>
    </source>
</evidence>
<sequence>MFVSSKSRAQAALIATSVLLSASSSSFVHASPSEPLNRRATTCNGSPDLCNRSFGNVTFVGAHDSYAVGINNLAANQDYNITQQLNDGIRMLQMQAHNLNGVIQLCHTSCSLYNGGPLSTYLGTVKTWLDANPNEVLSLLIVNSDDLPPTEYDTVFKGAGLDTMSYAPPSASIPATQWPTLGSLIDSGKRLLTFMDASADFTSVPYIIDEFTNIWESPYDVTTTFDCSVNRTKGDSTTEMYLINHFLDTLILGQPAPDPSQANQTNAVSGTNSLGAQFELCASQYGRNPNFMLVDFYEYGGGSVFEVAATANGVTYSPTTPIATPIPQGGSSTTGSGTAGSGTPSPNSAVSMTTRWTTVWVLFSSAMLGAWYVV</sequence>
<dbReference type="OrthoDB" id="7984201at2759"/>